<evidence type="ECO:0000256" key="3">
    <source>
        <dbReference type="PIRSR" id="PIRSR640198-1"/>
    </source>
</evidence>
<dbReference type="GO" id="GO:0000287">
    <property type="term" value="F:magnesium ion binding"/>
    <property type="evidence" value="ECO:0007669"/>
    <property type="project" value="UniProtKB-UniRule"/>
</dbReference>
<feature type="binding site" evidence="2">
    <location>
        <position position="215"/>
    </location>
    <ligand>
        <name>ATP</name>
        <dbReference type="ChEBI" id="CHEBI:30616"/>
    </ligand>
</feature>
<comment type="caution">
    <text evidence="6">The sequence shown here is derived from an EMBL/GenBank/DDBJ whole genome shotgun (WGS) entry which is preliminary data.</text>
</comment>
<evidence type="ECO:0000256" key="4">
    <source>
        <dbReference type="PIRSR" id="PIRSR640198-2"/>
    </source>
</evidence>
<sequence length="381" mass="44029">MHNIFDYLYIFRLKYTEKAKIYMPASPPFLPLENIEQWETRTVLKRTAEAHRFLAELKGIAASIPNEAILINTLSLQEAKDSSEVENIVTTHDELYKANLFEDALVNPATKEVQDCAIALKQAFATVRKTKTIRLHDILVVQQHLEHNNAGLRRLPGTELKNVNTGKIVYTPPQQADEISSLMDNLVQYINDDELCDADPLVKMAIIHHQFESIHPFYDGNGRTGRIVNILYLVAKDLLNLPVLYLSRFITQHKADYYQQLQSVRETGNWEPWLLYILDGVIDTAKNTIALISEMKVLMTDVKHRMRDQLPKIYRQDLLNNMFHHPYTKIEFVIDELGVTRITATKYLEQLVEHGFLQKQRIGRANYYINQPLCALLMVRG</sequence>
<dbReference type="EC" id="2.7.7.108" evidence="1"/>
<dbReference type="PANTHER" id="PTHR13504:SF35">
    <property type="entry name" value="PROTEIN ADENYLYLTRANSFERASE SOFIC"/>
    <property type="match status" value="1"/>
</dbReference>
<dbReference type="InterPro" id="IPR040198">
    <property type="entry name" value="Fido_containing"/>
</dbReference>
<accession>A0A9X2FTN1</accession>
<dbReference type="GO" id="GO:0005524">
    <property type="term" value="F:ATP binding"/>
    <property type="evidence" value="ECO:0007669"/>
    <property type="project" value="UniProtKB-UniRule"/>
</dbReference>
<comment type="catalytic activity">
    <reaction evidence="1">
        <text>L-tyrosyl-[protein] + ATP = O-(5'-adenylyl)-L-tyrosyl-[protein] + diphosphate</text>
        <dbReference type="Rhea" id="RHEA:54288"/>
        <dbReference type="Rhea" id="RHEA-COMP:10136"/>
        <dbReference type="Rhea" id="RHEA-COMP:13846"/>
        <dbReference type="ChEBI" id="CHEBI:30616"/>
        <dbReference type="ChEBI" id="CHEBI:33019"/>
        <dbReference type="ChEBI" id="CHEBI:46858"/>
        <dbReference type="ChEBI" id="CHEBI:83624"/>
        <dbReference type="EC" id="2.7.7.108"/>
    </reaction>
</comment>
<protein>
    <recommendedName>
        <fullName evidence="1">Protein adenylyltransferase</fullName>
        <ecNumber evidence="1">2.7.7.108</ecNumber>
    </recommendedName>
    <alternativeName>
        <fullName evidence="1">AMPylator</fullName>
    </alternativeName>
</protein>
<organism evidence="6 7">
    <name type="scientific">Idiomarina rhizosphaerae</name>
    <dbReference type="NCBI Taxonomy" id="2961572"/>
    <lineage>
        <taxon>Bacteria</taxon>
        <taxon>Pseudomonadati</taxon>
        <taxon>Pseudomonadota</taxon>
        <taxon>Gammaproteobacteria</taxon>
        <taxon>Alteromonadales</taxon>
        <taxon>Idiomarinaceae</taxon>
        <taxon>Idiomarina</taxon>
    </lineage>
</organism>
<feature type="domain" description="Fido" evidence="5">
    <location>
        <begin position="127"/>
        <end position="279"/>
    </location>
</feature>
<dbReference type="RefSeq" id="WP_253618328.1">
    <property type="nucleotide sequence ID" value="NZ_JAMZDE010000005.1"/>
</dbReference>
<dbReference type="GO" id="GO:0070733">
    <property type="term" value="F:AMPylase activity"/>
    <property type="evidence" value="ECO:0007669"/>
    <property type="project" value="UniProtKB-UniRule"/>
</dbReference>
<keyword evidence="1" id="KW-0548">Nucleotidyltransferase</keyword>
<comment type="function">
    <text evidence="1">Adenylyltransferase that mediates the addition of adenosine 5'-monophosphate (AMP) to specific residues of target proteins.</text>
</comment>
<dbReference type="PANTHER" id="PTHR13504">
    <property type="entry name" value="FIDO DOMAIN-CONTAINING PROTEIN DDB_G0283145"/>
    <property type="match status" value="1"/>
</dbReference>
<keyword evidence="1 2" id="KW-0067">ATP-binding</keyword>
<dbReference type="GO" id="GO:0042803">
    <property type="term" value="F:protein homodimerization activity"/>
    <property type="evidence" value="ECO:0007669"/>
    <property type="project" value="UniProtKB-UniRule"/>
</dbReference>
<keyword evidence="1 2" id="KW-0547">Nucleotide-binding</keyword>
<dbReference type="InterPro" id="IPR036597">
    <property type="entry name" value="Fido-like_dom_sf"/>
</dbReference>
<feature type="binding site" evidence="2">
    <location>
        <position position="86"/>
    </location>
    <ligand>
        <name>ATP</name>
        <dbReference type="ChEBI" id="CHEBI:30616"/>
    </ligand>
</feature>
<dbReference type="Pfam" id="PF02661">
    <property type="entry name" value="Fic"/>
    <property type="match status" value="1"/>
</dbReference>
<dbReference type="InterPro" id="IPR026287">
    <property type="entry name" value="SoFic-like"/>
</dbReference>
<feature type="binding site" evidence="2">
    <location>
        <position position="257"/>
    </location>
    <ligand>
        <name>ATP</name>
        <dbReference type="ChEBI" id="CHEBI:30616"/>
    </ligand>
</feature>
<dbReference type="Pfam" id="PF13784">
    <property type="entry name" value="Fic_N"/>
    <property type="match status" value="1"/>
</dbReference>
<dbReference type="SUPFAM" id="SSF140931">
    <property type="entry name" value="Fic-like"/>
    <property type="match status" value="1"/>
</dbReference>
<comment type="catalytic activity">
    <reaction evidence="1">
        <text>L-threonyl-[protein] + ATP = 3-O-(5'-adenylyl)-L-threonyl-[protein] + diphosphate</text>
        <dbReference type="Rhea" id="RHEA:54292"/>
        <dbReference type="Rhea" id="RHEA-COMP:11060"/>
        <dbReference type="Rhea" id="RHEA-COMP:13847"/>
        <dbReference type="ChEBI" id="CHEBI:30013"/>
        <dbReference type="ChEBI" id="CHEBI:30616"/>
        <dbReference type="ChEBI" id="CHEBI:33019"/>
        <dbReference type="ChEBI" id="CHEBI:138113"/>
        <dbReference type="EC" id="2.7.7.108"/>
    </reaction>
</comment>
<dbReference type="Gene3D" id="1.10.3290.10">
    <property type="entry name" value="Fido-like domain"/>
    <property type="match status" value="1"/>
</dbReference>
<dbReference type="Pfam" id="PF21248">
    <property type="entry name" value="SoFic-like_C"/>
    <property type="match status" value="1"/>
</dbReference>
<proteinExistence type="predicted"/>
<reference evidence="6" key="1">
    <citation type="submission" date="2022-06" db="EMBL/GenBank/DDBJ databases">
        <title>Idiomarina rhizosphaerae M1R2S28.</title>
        <authorList>
            <person name="Sun J.-Q."/>
            <person name="Li L.-F."/>
        </authorList>
    </citation>
    <scope>NUCLEOTIDE SEQUENCE</scope>
    <source>
        <strain evidence="6">M1R2S28</strain>
    </source>
</reference>
<evidence type="ECO:0000256" key="1">
    <source>
        <dbReference type="PIRNR" id="PIRNR038925"/>
    </source>
</evidence>
<dbReference type="InterPro" id="IPR003812">
    <property type="entry name" value="Fido"/>
</dbReference>
<dbReference type="InterPro" id="IPR048770">
    <property type="entry name" value="SoFic-like_C"/>
</dbReference>
<feature type="binding site" evidence="4">
    <location>
        <begin position="219"/>
        <end position="226"/>
    </location>
    <ligand>
        <name>ATP</name>
        <dbReference type="ChEBI" id="CHEBI:30616"/>
    </ligand>
</feature>
<keyword evidence="1" id="KW-0808">Transferase</keyword>
<dbReference type="PROSITE" id="PS51459">
    <property type="entry name" value="FIDO"/>
    <property type="match status" value="1"/>
</dbReference>
<dbReference type="EMBL" id="JAMZDE010000005">
    <property type="protein sequence ID" value="MCP1338906.1"/>
    <property type="molecule type" value="Genomic_DNA"/>
</dbReference>
<gene>
    <name evidence="6" type="ORF">NJR55_04805</name>
</gene>
<keyword evidence="7" id="KW-1185">Reference proteome</keyword>
<evidence type="ECO:0000256" key="2">
    <source>
        <dbReference type="PIRSR" id="PIRSR038925-1"/>
    </source>
</evidence>
<feature type="active site" evidence="3">
    <location>
        <position position="215"/>
    </location>
</feature>
<evidence type="ECO:0000313" key="6">
    <source>
        <dbReference type="EMBL" id="MCP1338906.1"/>
    </source>
</evidence>
<feature type="binding site" evidence="2">
    <location>
        <begin position="220"/>
        <end position="226"/>
    </location>
    <ligand>
        <name>ATP</name>
        <dbReference type="ChEBI" id="CHEBI:30616"/>
    </ligand>
</feature>
<name>A0A9X2FTN1_9GAMM</name>
<evidence type="ECO:0000259" key="5">
    <source>
        <dbReference type="PROSITE" id="PS51459"/>
    </source>
</evidence>
<dbReference type="AlphaFoldDB" id="A0A9X2FTN1"/>
<dbReference type="Proteomes" id="UP001139474">
    <property type="component" value="Unassembled WGS sequence"/>
</dbReference>
<evidence type="ECO:0000313" key="7">
    <source>
        <dbReference type="Proteomes" id="UP001139474"/>
    </source>
</evidence>
<comment type="subunit">
    <text evidence="1">Homodimer.</text>
</comment>
<dbReference type="PIRSF" id="PIRSF038925">
    <property type="entry name" value="AMP-prot_trans"/>
    <property type="match status" value="1"/>
</dbReference>
<feature type="binding site" evidence="4">
    <location>
        <begin position="257"/>
        <end position="258"/>
    </location>
    <ligand>
        <name>ATP</name>
        <dbReference type="ChEBI" id="CHEBI:30616"/>
    </ligand>
</feature>
<dbReference type="InterPro" id="IPR025758">
    <property type="entry name" value="Fic/DOC_N"/>
</dbReference>